<organism evidence="2 3">
    <name type="scientific">Pueribacillus theae</name>
    <dbReference type="NCBI Taxonomy" id="2171751"/>
    <lineage>
        <taxon>Bacteria</taxon>
        <taxon>Bacillati</taxon>
        <taxon>Bacillota</taxon>
        <taxon>Bacilli</taxon>
        <taxon>Bacillales</taxon>
        <taxon>Bacillaceae</taxon>
        <taxon>Pueribacillus</taxon>
    </lineage>
</organism>
<dbReference type="Proteomes" id="UP000245998">
    <property type="component" value="Unassembled WGS sequence"/>
</dbReference>
<keyword evidence="1" id="KW-0472">Membrane</keyword>
<dbReference type="AlphaFoldDB" id="A0A2U1JWC5"/>
<gene>
    <name evidence="2" type="ORF">DCC39_13435</name>
</gene>
<reference evidence="2 3" key="1">
    <citation type="submission" date="2018-04" db="EMBL/GenBank/DDBJ databases">
        <title>Camelliibacillus theae gen. nov., sp. nov., isolated from Pu'er tea.</title>
        <authorList>
            <person name="Niu L."/>
        </authorList>
    </citation>
    <scope>NUCLEOTIDE SEQUENCE [LARGE SCALE GENOMIC DNA]</scope>
    <source>
        <strain evidence="2 3">T8</strain>
    </source>
</reference>
<proteinExistence type="predicted"/>
<sequence>MSKKKSLEKQSADVKLTGTFISVMLLGIVMVVSWFGTYILFLTR</sequence>
<protein>
    <submittedName>
        <fullName evidence="2">Cytochrome c oxidase subunit 2A</fullName>
    </submittedName>
</protein>
<keyword evidence="3" id="KW-1185">Reference proteome</keyword>
<evidence type="ECO:0000313" key="2">
    <source>
        <dbReference type="EMBL" id="PWA09254.1"/>
    </source>
</evidence>
<name>A0A2U1JWC5_9BACI</name>
<keyword evidence="1" id="KW-0812">Transmembrane</keyword>
<dbReference type="EMBL" id="QCZG01000030">
    <property type="protein sequence ID" value="PWA09254.1"/>
    <property type="molecule type" value="Genomic_DNA"/>
</dbReference>
<accession>A0A2U1JWC5</accession>
<comment type="caution">
    <text evidence="2">The sequence shown here is derived from an EMBL/GenBank/DDBJ whole genome shotgun (WGS) entry which is preliminary data.</text>
</comment>
<keyword evidence="1" id="KW-1133">Transmembrane helix</keyword>
<dbReference type="OrthoDB" id="2418411at2"/>
<evidence type="ECO:0000256" key="1">
    <source>
        <dbReference type="SAM" id="Phobius"/>
    </source>
</evidence>
<feature type="transmembrane region" description="Helical" evidence="1">
    <location>
        <begin position="20"/>
        <end position="41"/>
    </location>
</feature>
<dbReference type="RefSeq" id="WP_116555410.1">
    <property type="nucleotide sequence ID" value="NZ_QCZG01000030.1"/>
</dbReference>
<evidence type="ECO:0000313" key="3">
    <source>
        <dbReference type="Proteomes" id="UP000245998"/>
    </source>
</evidence>